<name>L0EBA6_THECK</name>
<dbReference type="Proteomes" id="UP000010795">
    <property type="component" value="Chromosome"/>
</dbReference>
<dbReference type="SUPFAM" id="SSF55729">
    <property type="entry name" value="Acyl-CoA N-acyltransferases (Nat)"/>
    <property type="match status" value="1"/>
</dbReference>
<protein>
    <submittedName>
        <fullName evidence="2">Putative acyltransferase</fullName>
    </submittedName>
</protein>
<dbReference type="PROSITE" id="PS51186">
    <property type="entry name" value="GNAT"/>
    <property type="match status" value="1"/>
</dbReference>
<dbReference type="RefSeq" id="WP_015253662.1">
    <property type="nucleotide sequence ID" value="NC_019897.1"/>
</dbReference>
<sequence length="146" mass="17224">MELKAKFFDELTSREIYEILRARYLIFKVEQKIDYCDFDDIDFRSLHIFLESDRSVKAYLRAFFKDSDKQTVQVGRVLTMEHGAGHGRRLIEEGIRLIQEKLNPDIIYLESQKHAVGFYEKFGFAVVSEEFIEAGIPHIEMVLKVR</sequence>
<dbReference type="AlphaFoldDB" id="L0EBA6"/>
<accession>L0EBA6</accession>
<proteinExistence type="predicted"/>
<organism evidence="2 3">
    <name type="scientific">Thermobacillus composti (strain DSM 18247 / JCM 13945 / KWC4)</name>
    <dbReference type="NCBI Taxonomy" id="717605"/>
    <lineage>
        <taxon>Bacteria</taxon>
        <taxon>Bacillati</taxon>
        <taxon>Bacillota</taxon>
        <taxon>Bacilli</taxon>
        <taxon>Bacillales</taxon>
        <taxon>Paenibacillaceae</taxon>
        <taxon>Thermobacillus</taxon>
    </lineage>
</organism>
<reference evidence="3" key="1">
    <citation type="submission" date="2012-01" db="EMBL/GenBank/DDBJ databases">
        <title>Complete sequence of chromosome of Thermobacillus composti KWC4.</title>
        <authorList>
            <person name="Lucas S."/>
            <person name="Han J."/>
            <person name="Lapidus A."/>
            <person name="Cheng J.-F."/>
            <person name="Goodwin L."/>
            <person name="Pitluck S."/>
            <person name="Peters L."/>
            <person name="Ovchinnikova G."/>
            <person name="Teshima H."/>
            <person name="Detter J.C."/>
            <person name="Han C."/>
            <person name="Tapia R."/>
            <person name="Land M."/>
            <person name="Hauser L."/>
            <person name="Kyrpides N."/>
            <person name="Ivanova N."/>
            <person name="Pagani I."/>
            <person name="Anderson I."/>
            <person name="Woyke T."/>
        </authorList>
    </citation>
    <scope>NUCLEOTIDE SEQUENCE [LARGE SCALE GENOMIC DNA]</scope>
    <source>
        <strain evidence="3">DSM 18247 / JCM 13945 / KWC4</strain>
    </source>
</reference>
<keyword evidence="3" id="KW-1185">Reference proteome</keyword>
<dbReference type="Pfam" id="PF13673">
    <property type="entry name" value="Acetyltransf_10"/>
    <property type="match status" value="1"/>
</dbReference>
<dbReference type="EMBL" id="CP003255">
    <property type="protein sequence ID" value="AGA56899.1"/>
    <property type="molecule type" value="Genomic_DNA"/>
</dbReference>
<dbReference type="HOGENOM" id="CLU_056607_3_1_9"/>
<feature type="domain" description="N-acetyltransferase" evidence="1">
    <location>
        <begin position="3"/>
        <end position="146"/>
    </location>
</feature>
<dbReference type="InterPro" id="IPR000182">
    <property type="entry name" value="GNAT_dom"/>
</dbReference>
<evidence type="ECO:0000313" key="3">
    <source>
        <dbReference type="Proteomes" id="UP000010795"/>
    </source>
</evidence>
<evidence type="ECO:0000259" key="1">
    <source>
        <dbReference type="PROSITE" id="PS51186"/>
    </source>
</evidence>
<dbReference type="OrthoDB" id="9796171at2"/>
<dbReference type="KEGG" id="tco:Theco_0692"/>
<dbReference type="GO" id="GO:0016747">
    <property type="term" value="F:acyltransferase activity, transferring groups other than amino-acyl groups"/>
    <property type="evidence" value="ECO:0007669"/>
    <property type="project" value="InterPro"/>
</dbReference>
<dbReference type="InterPro" id="IPR016181">
    <property type="entry name" value="Acyl_CoA_acyltransferase"/>
</dbReference>
<keyword evidence="2" id="KW-0808">Transferase</keyword>
<keyword evidence="2" id="KW-0012">Acyltransferase</keyword>
<gene>
    <name evidence="2" type="ordered locus">Theco_0692</name>
</gene>
<dbReference type="STRING" id="717605.Theco_0692"/>
<dbReference type="eggNOG" id="COG2153">
    <property type="taxonomic scope" value="Bacteria"/>
</dbReference>
<evidence type="ECO:0000313" key="2">
    <source>
        <dbReference type="EMBL" id="AGA56899.1"/>
    </source>
</evidence>
<dbReference type="Gene3D" id="3.40.630.30">
    <property type="match status" value="1"/>
</dbReference>